<keyword evidence="1" id="KW-0732">Signal</keyword>
<dbReference type="NCBIfam" id="TIGR04315">
    <property type="entry name" value="octaheme_Shew"/>
    <property type="match status" value="1"/>
</dbReference>
<dbReference type="Pfam" id="PF11783">
    <property type="entry name" value="Cytochrome_cB"/>
    <property type="match status" value="1"/>
</dbReference>
<keyword evidence="2" id="KW-0472">Membrane</keyword>
<evidence type="ECO:0000256" key="2">
    <source>
        <dbReference type="SAM" id="Phobius"/>
    </source>
</evidence>
<dbReference type="PANTHER" id="PTHR35038:SF5">
    <property type="entry name" value="CYTOCHROME C-TYPE PROTEIN NRFB"/>
    <property type="match status" value="1"/>
</dbReference>
<dbReference type="InterPro" id="IPR024673">
    <property type="entry name" value="Octahem_Cyt_c"/>
</dbReference>
<accession>A0A7V5U281</accession>
<gene>
    <name evidence="3" type="ORF">ENJ96_03290</name>
</gene>
<feature type="transmembrane region" description="Helical" evidence="2">
    <location>
        <begin position="411"/>
        <end position="433"/>
    </location>
</feature>
<organism evidence="3">
    <name type="scientific">Thermodesulfatator atlanticus</name>
    <dbReference type="NCBI Taxonomy" id="501497"/>
    <lineage>
        <taxon>Bacteria</taxon>
        <taxon>Pseudomonadati</taxon>
        <taxon>Thermodesulfobacteriota</taxon>
        <taxon>Thermodesulfobacteria</taxon>
        <taxon>Thermodesulfobacteriales</taxon>
        <taxon>Thermodesulfatatoraceae</taxon>
        <taxon>Thermodesulfatator</taxon>
    </lineage>
</organism>
<name>A0A7V5U281_9BACT</name>
<comment type="caution">
    <text evidence="3">The sequence shown here is derived from an EMBL/GenBank/DDBJ whole genome shotgun (WGS) entry which is preliminary data.</text>
</comment>
<dbReference type="SUPFAM" id="SSF48695">
    <property type="entry name" value="Multiheme cytochromes"/>
    <property type="match status" value="1"/>
</dbReference>
<protein>
    <submittedName>
        <fullName evidence="3">Tetrathionate reductase family octaheme c-type cytochrome</fullName>
    </submittedName>
</protein>
<dbReference type="Proteomes" id="UP000886101">
    <property type="component" value="Unassembled WGS sequence"/>
</dbReference>
<dbReference type="InterPro" id="IPR051829">
    <property type="entry name" value="Multiheme_Cytochr_ET"/>
</dbReference>
<keyword evidence="2" id="KW-1133">Transmembrane helix</keyword>
<dbReference type="PANTHER" id="PTHR35038">
    <property type="entry name" value="DISSIMILATORY SULFITE REDUCTASE SIRA"/>
    <property type="match status" value="1"/>
</dbReference>
<dbReference type="AlphaFoldDB" id="A0A7V5U281"/>
<evidence type="ECO:0000256" key="1">
    <source>
        <dbReference type="ARBA" id="ARBA00022729"/>
    </source>
</evidence>
<sequence length="437" mass="48320">MAVTSNWCRCTSCHAGYGWKDKNFDFNKVENIDCLVCHDTTGTYKKFPTDCGYPPLKDKVFAGKKLFKAVNLSFVAQHVGPSTRESCGKCHFYSGGGDGVKRGDIDSTLIAPDKKLDVHMDAKGLNFTCATCHTTTAHEIDGRHYDTPAPGGLALAFPKYEGHRVRCESCHGLRPHRPKQKLFDWRLVKLNDHTDRVACQTCHIPLYARGRPTNIYWDWSTAGQFKDGKPIVKMGPLGRPVYHSKKGTLKWGRDLVPVYRWYNGTYSYILPGEKVEAGPEPIEIIKPNGSPTDPKARIFPFKPHLGKQPYDPVNKTLIIPKLFGPKGSGAFWADHDWKAAAAAGMAAAGLPFSGEVTFVKTIYYHALSHMVAPKEDALKCGACHIRKGGRLADISGVYLPGRDRVPELDKIGATLCLIALCLVTIHGLARIILAFKK</sequence>
<evidence type="ECO:0000313" key="3">
    <source>
        <dbReference type="EMBL" id="HHI96855.1"/>
    </source>
</evidence>
<reference evidence="3" key="1">
    <citation type="journal article" date="2020" name="mSystems">
        <title>Genome- and Community-Level Interaction Insights into Carbon Utilization and Element Cycling Functions of Hydrothermarchaeota in Hydrothermal Sediment.</title>
        <authorList>
            <person name="Zhou Z."/>
            <person name="Liu Y."/>
            <person name="Xu W."/>
            <person name="Pan J."/>
            <person name="Luo Z.H."/>
            <person name="Li M."/>
        </authorList>
    </citation>
    <scope>NUCLEOTIDE SEQUENCE [LARGE SCALE GENOMIC DNA]</scope>
    <source>
        <strain evidence="3">HyVt-533</strain>
    </source>
</reference>
<keyword evidence="2" id="KW-0812">Transmembrane</keyword>
<proteinExistence type="predicted"/>
<dbReference type="GO" id="GO:0016491">
    <property type="term" value="F:oxidoreductase activity"/>
    <property type="evidence" value="ECO:0007669"/>
    <property type="project" value="TreeGrafter"/>
</dbReference>
<dbReference type="EMBL" id="DROK01000095">
    <property type="protein sequence ID" value="HHI96855.1"/>
    <property type="molecule type" value="Genomic_DNA"/>
</dbReference>
<dbReference type="PIRSF" id="PIRSF039014">
    <property type="entry name" value="OTR_cyc"/>
    <property type="match status" value="1"/>
</dbReference>
<dbReference type="Gene3D" id="1.10.1130.10">
    <property type="entry name" value="Flavocytochrome C3, Chain A"/>
    <property type="match status" value="2"/>
</dbReference>
<dbReference type="InterPro" id="IPR036280">
    <property type="entry name" value="Multihaem_cyt_sf"/>
</dbReference>